<keyword evidence="1" id="KW-0614">Plasmid</keyword>
<dbReference type="EMBL" id="EU372836">
    <property type="protein sequence ID" value="ABY83570.1"/>
    <property type="molecule type" value="Genomic_DNA"/>
</dbReference>
<geneLocation type="plasmid" evidence="1">
    <name>pSHK1</name>
</geneLocation>
<sequence>MDQLRRGPLLRYRDEDAAYCLVRLLEDELPVSDTDSRGLTDQNVADLLRCTNAVLTRLSIDHRIPWRTRRAYWEQNSGMGAATYHCGRILTALAQLEEAASRTGIRGVNGDLRNVIFAATQKPEFVWVDFPQQILEITKNAEHCLKYDRPIPSAGITVTDLLSWWSARDGIHHLRPAAQLQQLKNQFDTSCPDSPLERDLLRIYWRFAEARAFATTPAIFPQVYLHYDPVSQDIRDRTGGRKIPFQKKDFMLFAPGHRRIILEIDGREHYSTNGNPSPREYAKMTKEDRRLSLQGYEVYRFGGYEFQPSQDPDTVLTAFFTDLFADQAPERTE</sequence>
<evidence type="ECO:0008006" key="2">
    <source>
        <dbReference type="Google" id="ProtNLM"/>
    </source>
</evidence>
<proteinExistence type="predicted"/>
<accession>B0LUA2</accession>
<dbReference type="AlphaFoldDB" id="B0LUA2"/>
<protein>
    <recommendedName>
        <fullName evidence="2">AbiJ-NTD3 domain-containing protein</fullName>
    </recommendedName>
</protein>
<name>B0LUA2_9ACTN</name>
<gene>
    <name evidence="1" type="ORF">pSHK1.101</name>
</gene>
<organism evidence="1">
    <name type="scientific">Streptomyces sp. HK1</name>
    <dbReference type="NCBI Taxonomy" id="405041"/>
    <lineage>
        <taxon>Bacteria</taxon>
        <taxon>Bacillati</taxon>
        <taxon>Actinomycetota</taxon>
        <taxon>Actinomycetes</taxon>
        <taxon>Kitasatosporales</taxon>
        <taxon>Streptomycetaceae</taxon>
        <taxon>Streptomyces</taxon>
    </lineage>
</organism>
<evidence type="ECO:0000313" key="1">
    <source>
        <dbReference type="EMBL" id="ABY83570.1"/>
    </source>
</evidence>
<reference evidence="1" key="1">
    <citation type="journal article" date="2011" name="Acta Biochim. Biophys. Sin.">
        <title>Characterization of the multiple CRISPR loci on Streptomyces linear plasmid pSHK1.</title>
        <authorList>
            <person name="Guo P."/>
            <person name="Cheng Q."/>
            <person name="Xie P."/>
            <person name="Fan Y."/>
            <person name="Jiang W."/>
            <person name="Qin Z."/>
        </authorList>
    </citation>
    <scope>NUCLEOTIDE SEQUENCE</scope>
    <source>
        <strain evidence="1">HK1</strain>
        <plasmid evidence="1">pSHK1</plasmid>
    </source>
</reference>